<dbReference type="GO" id="GO:0005886">
    <property type="term" value="C:plasma membrane"/>
    <property type="evidence" value="ECO:0007669"/>
    <property type="project" value="UniProtKB-SubCell"/>
</dbReference>
<dbReference type="EMBL" id="KY404524">
    <property type="protein sequence ID" value="ARB50775.1"/>
    <property type="molecule type" value="Genomic_DNA"/>
</dbReference>
<dbReference type="InterPro" id="IPR025932">
    <property type="entry name" value="Trypano_VSG_B_N_dom"/>
</dbReference>
<evidence type="ECO:0000313" key="11">
    <source>
        <dbReference type="EMBL" id="ARB50775.1"/>
    </source>
</evidence>
<comment type="subcellular location">
    <subcellularLocation>
        <location evidence="2">Cell membrane</location>
        <topology evidence="2">Lipid-anchor</topology>
        <topology evidence="2">GPI-anchor</topology>
    </subcellularLocation>
</comment>
<comment type="function">
    <text evidence="1">VSG forms a coat on the surface of the parasite. The trypanosome evades the immune response of the host by expressing a series of antigenically distinct VSGs from an estimated 1000 VSG genes.</text>
</comment>
<organism evidence="11">
    <name type="scientific">Trypanosoma brucei</name>
    <dbReference type="NCBI Taxonomy" id="5691"/>
    <lineage>
        <taxon>Eukaryota</taxon>
        <taxon>Discoba</taxon>
        <taxon>Euglenozoa</taxon>
        <taxon>Kinetoplastea</taxon>
        <taxon>Metakinetoplastina</taxon>
        <taxon>Trypanosomatida</taxon>
        <taxon>Trypanosomatidae</taxon>
        <taxon>Trypanosoma</taxon>
    </lineage>
</organism>
<evidence type="ECO:0000259" key="10">
    <source>
        <dbReference type="Pfam" id="PF13206"/>
    </source>
</evidence>
<keyword evidence="4" id="KW-0336">GPI-anchor</keyword>
<keyword evidence="3" id="KW-1003">Cell membrane</keyword>
<protein>
    <submittedName>
        <fullName evidence="11">Variant surface glycoprotein</fullName>
    </submittedName>
</protein>
<sequence length="254" mass="26585">MQVATVACLLTAAMTAVRAGNIATGENKGVHGALCNFVAMLSREVSVPQIEPQADSDYNLIIELNFSTSPEDWQKKLYKTETRETVHENAAAAKLENVGKKQLWQHWKQAAETFKKGSTNKRVKQTLDKGLNERHLTLAAAELTVIAQTATVAPAMYPTIKTEVAALTAEEAKQTIAKAITGEETGSIQKATDATIFGAAITGVPRATVCTVGDTGANPQTALAALSCVCVKNSSDAVGDGTCTARPPGASGAG</sequence>
<feature type="domain" description="Trypanosome variant surface glycoprotein B-type N-terminal" evidence="10">
    <location>
        <begin position="12"/>
        <end position="246"/>
    </location>
</feature>
<evidence type="ECO:0000256" key="5">
    <source>
        <dbReference type="ARBA" id="ARBA00022729"/>
    </source>
</evidence>
<feature type="signal peptide" evidence="9">
    <location>
        <begin position="1"/>
        <end position="19"/>
    </location>
</feature>
<keyword evidence="5 9" id="KW-0732">Signal</keyword>
<dbReference type="AlphaFoldDB" id="A0A1V0FZH1"/>
<evidence type="ECO:0000256" key="2">
    <source>
        <dbReference type="ARBA" id="ARBA00004609"/>
    </source>
</evidence>
<reference evidence="11" key="1">
    <citation type="submission" date="2016-12" db="EMBL/GenBank/DDBJ databases">
        <title>Extending the VSGnome of Trypanosoma brucei strain TREU927.</title>
        <authorList>
            <person name="Cross G.A."/>
        </authorList>
    </citation>
    <scope>NUCLEOTIDE SEQUENCE</scope>
    <source>
        <strain evidence="11">Tb927.99.810</strain>
    </source>
</reference>
<evidence type="ECO:0000256" key="7">
    <source>
        <dbReference type="ARBA" id="ARBA00023180"/>
    </source>
</evidence>
<dbReference type="GO" id="GO:0098552">
    <property type="term" value="C:side of membrane"/>
    <property type="evidence" value="ECO:0007669"/>
    <property type="project" value="UniProtKB-KW"/>
</dbReference>
<evidence type="ECO:0000256" key="4">
    <source>
        <dbReference type="ARBA" id="ARBA00022622"/>
    </source>
</evidence>
<dbReference type="VEuPathDB" id="TriTrypDB:Tb11.v5.0145"/>
<keyword evidence="8" id="KW-0449">Lipoprotein</keyword>
<keyword evidence="7" id="KW-0325">Glycoprotein</keyword>
<evidence type="ECO:0000256" key="8">
    <source>
        <dbReference type="ARBA" id="ARBA00023288"/>
    </source>
</evidence>
<proteinExistence type="predicted"/>
<evidence type="ECO:0000256" key="6">
    <source>
        <dbReference type="ARBA" id="ARBA00023136"/>
    </source>
</evidence>
<evidence type="ECO:0000256" key="9">
    <source>
        <dbReference type="SAM" id="SignalP"/>
    </source>
</evidence>
<evidence type="ECO:0000256" key="3">
    <source>
        <dbReference type="ARBA" id="ARBA00022475"/>
    </source>
</evidence>
<evidence type="ECO:0000256" key="1">
    <source>
        <dbReference type="ARBA" id="ARBA00002523"/>
    </source>
</evidence>
<dbReference type="Pfam" id="PF13206">
    <property type="entry name" value="VSG_B"/>
    <property type="match status" value="1"/>
</dbReference>
<feature type="chain" id="PRO_5012482595" evidence="9">
    <location>
        <begin position="20"/>
        <end position="254"/>
    </location>
</feature>
<keyword evidence="6" id="KW-0472">Membrane</keyword>
<accession>A0A1V0FZH1</accession>
<name>A0A1V0FZH1_9TRYP</name>